<dbReference type="Proteomes" id="UP001642484">
    <property type="component" value="Unassembled WGS sequence"/>
</dbReference>
<comment type="caution">
    <text evidence="2">The sequence shown here is derived from an EMBL/GenBank/DDBJ whole genome shotgun (WGS) entry which is preliminary data.</text>
</comment>
<evidence type="ECO:0000313" key="2">
    <source>
        <dbReference type="EMBL" id="CAK9075046.1"/>
    </source>
</evidence>
<organism evidence="2 3">
    <name type="scientific">Durusdinium trenchii</name>
    <dbReference type="NCBI Taxonomy" id="1381693"/>
    <lineage>
        <taxon>Eukaryota</taxon>
        <taxon>Sar</taxon>
        <taxon>Alveolata</taxon>
        <taxon>Dinophyceae</taxon>
        <taxon>Suessiales</taxon>
        <taxon>Symbiodiniaceae</taxon>
        <taxon>Durusdinium</taxon>
    </lineage>
</organism>
<name>A0ABP0PH19_9DINO</name>
<accession>A0ABP0PH19</accession>
<dbReference type="EMBL" id="CAXAMN010023073">
    <property type="protein sequence ID" value="CAK9075046.1"/>
    <property type="molecule type" value="Genomic_DNA"/>
</dbReference>
<evidence type="ECO:0000313" key="1">
    <source>
        <dbReference type="EMBL" id="CAK9074889.1"/>
    </source>
</evidence>
<reference evidence="2 3" key="1">
    <citation type="submission" date="2024-02" db="EMBL/GenBank/DDBJ databases">
        <authorList>
            <person name="Chen Y."/>
            <person name="Shah S."/>
            <person name="Dougan E. K."/>
            <person name="Thang M."/>
            <person name="Chan C."/>
        </authorList>
    </citation>
    <scope>NUCLEOTIDE SEQUENCE [LARGE SCALE GENOMIC DNA]</scope>
</reference>
<proteinExistence type="predicted"/>
<evidence type="ECO:0000313" key="3">
    <source>
        <dbReference type="Proteomes" id="UP001642484"/>
    </source>
</evidence>
<gene>
    <name evidence="1" type="ORF">CCMP2556_LOCUS36867</name>
    <name evidence="2" type="ORF">CCMP2556_LOCUS36950</name>
</gene>
<sequence>MHPSVLCNESSRIREGPARNWPHPWRYGCLAISDALESFLENSADFFRQLSVRRHFKWLLSWFSTTAHTSIWLSGCPLGVLALRLFTVLISNDADRCIQMRDARMGLDLMHVPLADVVESGWPVFRILAHLAEESRRISYPLENACDELDSLSARAFRDRVLRPSLHEHRAVPVSEAWIYLKEPPPRCAIGVATAYFTLAAQHSKAEPEKRALLERGQEMLLEWPSLQRSLYALLTTRWPFWRALDRNMRPPAQLTEGKEEDQTVEVDVVFCGRGVADLGRQLRSWCATKSWHLHFLQADLAACPGFFQDIGIRENAKVLMLSPLLWSTEGLDTALHAKNFSLLEAGADVLGFPTLDSNFHWNFAVHRLRLENWTLRYEAFPTGKVR</sequence>
<protein>
    <submittedName>
        <fullName evidence="2">Uncharacterized protein</fullName>
    </submittedName>
</protein>
<dbReference type="EMBL" id="CAXAMN010023051">
    <property type="protein sequence ID" value="CAK9074889.1"/>
    <property type="molecule type" value="Genomic_DNA"/>
</dbReference>
<keyword evidence="3" id="KW-1185">Reference proteome</keyword>